<organism evidence="11 12">
    <name type="scientific">Trema orientale</name>
    <name type="common">Charcoal tree</name>
    <name type="synonym">Celtis orientalis</name>
    <dbReference type="NCBI Taxonomy" id="63057"/>
    <lineage>
        <taxon>Eukaryota</taxon>
        <taxon>Viridiplantae</taxon>
        <taxon>Streptophyta</taxon>
        <taxon>Embryophyta</taxon>
        <taxon>Tracheophyta</taxon>
        <taxon>Spermatophyta</taxon>
        <taxon>Magnoliopsida</taxon>
        <taxon>eudicotyledons</taxon>
        <taxon>Gunneridae</taxon>
        <taxon>Pentapetalae</taxon>
        <taxon>rosids</taxon>
        <taxon>fabids</taxon>
        <taxon>Rosales</taxon>
        <taxon>Cannabaceae</taxon>
        <taxon>Trema</taxon>
    </lineage>
</organism>
<dbReference type="SUPFAM" id="SSF51126">
    <property type="entry name" value="Pectin lyase-like"/>
    <property type="match status" value="1"/>
</dbReference>
<dbReference type="Gene3D" id="2.160.20.10">
    <property type="entry name" value="Single-stranded right-handed beta-helix, Pectin lyase-like"/>
    <property type="match status" value="1"/>
</dbReference>
<dbReference type="GO" id="GO:0004857">
    <property type="term" value="F:enzyme inhibitor activity"/>
    <property type="evidence" value="ECO:0007669"/>
    <property type="project" value="InterPro"/>
</dbReference>
<dbReference type="InterPro" id="IPR033131">
    <property type="entry name" value="Pectinesterase_Asp_AS"/>
</dbReference>
<feature type="chain" id="PRO_5015020633" description="Pectinesterase" evidence="9">
    <location>
        <begin position="23"/>
        <end position="546"/>
    </location>
</feature>
<evidence type="ECO:0000256" key="4">
    <source>
        <dbReference type="ARBA" id="ARBA00007786"/>
    </source>
</evidence>
<evidence type="ECO:0000256" key="8">
    <source>
        <dbReference type="PROSITE-ProRule" id="PRU10040"/>
    </source>
</evidence>
<dbReference type="Pfam" id="PF01095">
    <property type="entry name" value="Pectinesterase"/>
    <property type="match status" value="1"/>
</dbReference>
<gene>
    <name evidence="11" type="ORF">TorRG33x02_348430</name>
</gene>
<keyword evidence="6 9" id="KW-0378">Hydrolase</keyword>
<keyword evidence="5" id="KW-0964">Secreted</keyword>
<evidence type="ECO:0000256" key="1">
    <source>
        <dbReference type="ARBA" id="ARBA00004191"/>
    </source>
</evidence>
<reference evidence="12" key="1">
    <citation type="submission" date="2016-06" db="EMBL/GenBank/DDBJ databases">
        <title>Parallel loss of symbiosis genes in relatives of nitrogen-fixing non-legume Parasponia.</title>
        <authorList>
            <person name="Van Velzen R."/>
            <person name="Holmer R."/>
            <person name="Bu F."/>
            <person name="Rutten L."/>
            <person name="Van Zeijl A."/>
            <person name="Liu W."/>
            <person name="Santuari L."/>
            <person name="Cao Q."/>
            <person name="Sharma T."/>
            <person name="Shen D."/>
            <person name="Roswanjaya Y."/>
            <person name="Wardhani T."/>
            <person name="Kalhor M.S."/>
            <person name="Jansen J."/>
            <person name="Van den Hoogen J."/>
            <person name="Gungor B."/>
            <person name="Hartog M."/>
            <person name="Hontelez J."/>
            <person name="Verver J."/>
            <person name="Yang W.-C."/>
            <person name="Schijlen E."/>
            <person name="Repin R."/>
            <person name="Schilthuizen M."/>
            <person name="Schranz E."/>
            <person name="Heidstra R."/>
            <person name="Miyata K."/>
            <person name="Fedorova E."/>
            <person name="Kohlen W."/>
            <person name="Bisseling T."/>
            <person name="Smit S."/>
            <person name="Geurts R."/>
        </authorList>
    </citation>
    <scope>NUCLEOTIDE SEQUENCE [LARGE SCALE GENOMIC DNA]</scope>
    <source>
        <strain evidence="12">cv. RG33-2</strain>
    </source>
</reference>
<accession>A0A2P5AK27</accession>
<comment type="pathway">
    <text evidence="2 9">Glycan metabolism; pectin degradation; 2-dehydro-3-deoxy-D-gluconate from pectin: step 1/5.</text>
</comment>
<dbReference type="EMBL" id="JXTC01000811">
    <property type="protein sequence ID" value="PON36864.1"/>
    <property type="molecule type" value="Genomic_DNA"/>
</dbReference>
<proteinExistence type="inferred from homology"/>
<dbReference type="SUPFAM" id="SSF101148">
    <property type="entry name" value="Plant invertase/pectin methylesterase inhibitor"/>
    <property type="match status" value="1"/>
</dbReference>
<dbReference type="Proteomes" id="UP000237000">
    <property type="component" value="Unassembled WGS sequence"/>
</dbReference>
<evidence type="ECO:0000256" key="2">
    <source>
        <dbReference type="ARBA" id="ARBA00005184"/>
    </source>
</evidence>
<evidence type="ECO:0000256" key="9">
    <source>
        <dbReference type="RuleBase" id="RU000589"/>
    </source>
</evidence>
<dbReference type="InterPro" id="IPR000070">
    <property type="entry name" value="Pectinesterase_cat"/>
</dbReference>
<name>A0A2P5AK27_TREOI</name>
<dbReference type="NCBIfam" id="TIGR01614">
    <property type="entry name" value="PME_inhib"/>
    <property type="match status" value="1"/>
</dbReference>
<dbReference type="PANTHER" id="PTHR31707">
    <property type="entry name" value="PECTINESTERASE"/>
    <property type="match status" value="1"/>
</dbReference>
<evidence type="ECO:0000256" key="7">
    <source>
        <dbReference type="ARBA" id="ARBA00023085"/>
    </source>
</evidence>
<dbReference type="GO" id="GO:0045490">
    <property type="term" value="P:pectin catabolic process"/>
    <property type="evidence" value="ECO:0007669"/>
    <property type="project" value="UniProtKB-UniRule"/>
</dbReference>
<evidence type="ECO:0000256" key="5">
    <source>
        <dbReference type="ARBA" id="ARBA00022512"/>
    </source>
</evidence>
<dbReference type="Gene3D" id="1.20.140.40">
    <property type="entry name" value="Invertase/pectin methylesterase inhibitor family protein"/>
    <property type="match status" value="1"/>
</dbReference>
<feature type="domain" description="Pectinesterase inhibitor" evidence="10">
    <location>
        <begin position="31"/>
        <end position="189"/>
    </location>
</feature>
<dbReference type="GO" id="GO:0042545">
    <property type="term" value="P:cell wall modification"/>
    <property type="evidence" value="ECO:0007669"/>
    <property type="project" value="UniProtKB-UniRule"/>
</dbReference>
<dbReference type="FunCoup" id="A0A2P5AK27">
    <property type="interactions" value="29"/>
</dbReference>
<dbReference type="PROSITE" id="PS00503">
    <property type="entry name" value="PECTINESTERASE_2"/>
    <property type="match status" value="1"/>
</dbReference>
<evidence type="ECO:0000256" key="3">
    <source>
        <dbReference type="ARBA" id="ARBA00006027"/>
    </source>
</evidence>
<dbReference type="InterPro" id="IPR011050">
    <property type="entry name" value="Pectin_lyase_fold/virulence"/>
</dbReference>
<comment type="similarity">
    <text evidence="3">In the N-terminal section; belongs to the PMEI family.</text>
</comment>
<dbReference type="InterPro" id="IPR006501">
    <property type="entry name" value="Pectinesterase_inhib_dom"/>
</dbReference>
<dbReference type="OrthoDB" id="2019149at2759"/>
<evidence type="ECO:0000313" key="12">
    <source>
        <dbReference type="Proteomes" id="UP000237000"/>
    </source>
</evidence>
<dbReference type="UniPathway" id="UPA00545">
    <property type="reaction ID" value="UER00823"/>
</dbReference>
<comment type="subcellular location">
    <subcellularLocation>
        <location evidence="1">Secreted</location>
        <location evidence="1">Cell wall</location>
    </subcellularLocation>
</comment>
<protein>
    <recommendedName>
        <fullName evidence="9">Pectinesterase</fullName>
        <ecNumber evidence="9">3.1.1.11</ecNumber>
    </recommendedName>
</protein>
<keyword evidence="5" id="KW-0134">Cell wall</keyword>
<dbReference type="CDD" id="cd15798">
    <property type="entry name" value="PMEI-like_3"/>
    <property type="match status" value="1"/>
</dbReference>
<dbReference type="STRING" id="63057.A0A2P5AK27"/>
<dbReference type="InParanoid" id="A0A2P5AK27"/>
<keyword evidence="12" id="KW-1185">Reference proteome</keyword>
<comment type="similarity">
    <text evidence="4">In the C-terminal section; belongs to the pectinesterase family.</text>
</comment>
<keyword evidence="9" id="KW-0732">Signal</keyword>
<dbReference type="InterPro" id="IPR035513">
    <property type="entry name" value="Invertase/methylesterase_inhib"/>
</dbReference>
<dbReference type="InterPro" id="IPR012334">
    <property type="entry name" value="Pectin_lyas_fold"/>
</dbReference>
<dbReference type="Pfam" id="PF04043">
    <property type="entry name" value="PMEI"/>
    <property type="match status" value="1"/>
</dbReference>
<evidence type="ECO:0000259" key="10">
    <source>
        <dbReference type="SMART" id="SM00856"/>
    </source>
</evidence>
<comment type="catalytic activity">
    <reaction evidence="9">
        <text>[(1-&gt;4)-alpha-D-galacturonosyl methyl ester](n) + n H2O = [(1-&gt;4)-alpha-D-galacturonosyl](n) + n methanol + n H(+)</text>
        <dbReference type="Rhea" id="RHEA:22380"/>
        <dbReference type="Rhea" id="RHEA-COMP:14570"/>
        <dbReference type="Rhea" id="RHEA-COMP:14573"/>
        <dbReference type="ChEBI" id="CHEBI:15377"/>
        <dbReference type="ChEBI" id="CHEBI:15378"/>
        <dbReference type="ChEBI" id="CHEBI:17790"/>
        <dbReference type="ChEBI" id="CHEBI:140522"/>
        <dbReference type="ChEBI" id="CHEBI:140523"/>
        <dbReference type="EC" id="3.1.1.11"/>
    </reaction>
</comment>
<evidence type="ECO:0000313" key="11">
    <source>
        <dbReference type="EMBL" id="PON36864.1"/>
    </source>
</evidence>
<keyword evidence="7 9" id="KW-0063">Aspartyl esterase</keyword>
<dbReference type="GO" id="GO:0030599">
    <property type="term" value="F:pectinesterase activity"/>
    <property type="evidence" value="ECO:0007669"/>
    <property type="project" value="UniProtKB-UniRule"/>
</dbReference>
<evidence type="ECO:0000256" key="6">
    <source>
        <dbReference type="ARBA" id="ARBA00022801"/>
    </source>
</evidence>
<dbReference type="AlphaFoldDB" id="A0A2P5AK27"/>
<comment type="caution">
    <text evidence="11">The sequence shown here is derived from an EMBL/GenBank/DDBJ whole genome shotgun (WGS) entry which is preliminary data.</text>
</comment>
<feature type="active site" evidence="8">
    <location>
        <position position="381"/>
    </location>
</feature>
<dbReference type="FunFam" id="2.160.20.10:FF:000001">
    <property type="entry name" value="Pectinesterase"/>
    <property type="match status" value="1"/>
</dbReference>
<dbReference type="EC" id="3.1.1.11" evidence="9"/>
<feature type="signal peptide" evidence="9">
    <location>
        <begin position="1"/>
        <end position="22"/>
    </location>
</feature>
<sequence length="546" mass="59091">MRMLEHFVVFWALGICAILGAALDNNNNNNNQRHVVEEDCSFTRYPSICVQTLNLVGLSSRSNYQYSDIISALVNKTISESKLPSTSDSTILTSQLGAESAQSSQSVTEDCETLMSLSEKRLQQSLTALQKSATKDKEDVQTWLSAALTFQEACKDYANGRGGIPNDVISQISKKMAYLSELSSNALALTNRITGKTTSSLDTVTRRLSDDDQGFPKWISPKDRKLLQATTINADVVVAQDGSGNYRTVSEAIHAAPSGGGRFVIYVKRGVYKEKIRTNRDGITLIGDGKYSTVIVGDDSVAGGFSMPATATFTVTGDGFIARDIGFHNTAGPHGKQALALYIASDHSALYRCSIAGYQDTLYALALRQFYRECDIYGTVDFIFGNAAAVFQNCELALRRPRGANVILAHGRSDPGQNTGFSVQNCRITASSELSPVKHSYKSYLGRPWKAYSRAVVMESSIDDAIAPSGWVEWPGYGSSVLSTLYFAEYANVGPGAGTGQRVKWPGFHVIGVNDAVKFTVANFISGNSWLPSTKVTFDSGLQSAA</sequence>
<dbReference type="SMART" id="SM00856">
    <property type="entry name" value="PMEI"/>
    <property type="match status" value="1"/>
</dbReference>